<keyword evidence="2 6" id="KW-0732">Signal</keyword>
<dbReference type="GO" id="GO:0005615">
    <property type="term" value="C:extracellular space"/>
    <property type="evidence" value="ECO:0007669"/>
    <property type="project" value="TreeGrafter"/>
</dbReference>
<dbReference type="GO" id="GO:0045597">
    <property type="term" value="P:positive regulation of cell differentiation"/>
    <property type="evidence" value="ECO:0007669"/>
    <property type="project" value="TreeGrafter"/>
</dbReference>
<proteinExistence type="inferred from homology"/>
<evidence type="ECO:0000256" key="4">
    <source>
        <dbReference type="PROSITE-ProRule" id="PRU00039"/>
    </source>
</evidence>
<dbReference type="Pfam" id="PF00093">
    <property type="entry name" value="VWC"/>
    <property type="match status" value="1"/>
</dbReference>
<feature type="chain" id="PRO_5042462046" evidence="6">
    <location>
        <begin position="24"/>
        <end position="658"/>
    </location>
</feature>
<comment type="caution">
    <text evidence="4">Lacks conserved residue(s) required for the propagation of feature annotation.</text>
</comment>
<dbReference type="Pfam" id="PF19035">
    <property type="entry name" value="TSP1_CCN"/>
    <property type="match status" value="1"/>
</dbReference>
<keyword evidence="3" id="KW-1015">Disulfide bond</keyword>
<dbReference type="InterPro" id="IPR000867">
    <property type="entry name" value="IGFBP-like"/>
</dbReference>
<evidence type="ECO:0000259" key="8">
    <source>
        <dbReference type="PROSITE" id="PS50184"/>
    </source>
</evidence>
<dbReference type="PROSITE" id="PS50092">
    <property type="entry name" value="TSP1"/>
    <property type="match status" value="1"/>
</dbReference>
<dbReference type="SMART" id="SM00214">
    <property type="entry name" value="VWC"/>
    <property type="match status" value="3"/>
</dbReference>
<dbReference type="GO" id="GO:0031012">
    <property type="term" value="C:extracellular matrix"/>
    <property type="evidence" value="ECO:0007669"/>
    <property type="project" value="TreeGrafter"/>
</dbReference>
<dbReference type="GO" id="GO:0007155">
    <property type="term" value="P:cell adhesion"/>
    <property type="evidence" value="ECO:0007669"/>
    <property type="project" value="TreeGrafter"/>
</dbReference>
<evidence type="ECO:0000259" key="7">
    <source>
        <dbReference type="PROSITE" id="PS01225"/>
    </source>
</evidence>
<evidence type="ECO:0000256" key="5">
    <source>
        <dbReference type="SAM" id="MobiDB-lite"/>
    </source>
</evidence>
<dbReference type="SMART" id="SM00209">
    <property type="entry name" value="TSP1"/>
    <property type="match status" value="1"/>
</dbReference>
<evidence type="ECO:0000313" key="11">
    <source>
        <dbReference type="RefSeq" id="XP_032808512.1"/>
    </source>
</evidence>
<dbReference type="SMART" id="SM00041">
    <property type="entry name" value="CT"/>
    <property type="match status" value="1"/>
</dbReference>
<dbReference type="InterPro" id="IPR036383">
    <property type="entry name" value="TSP1_rpt_sf"/>
</dbReference>
<dbReference type="PROSITE" id="PS50184">
    <property type="entry name" value="VWFC_2"/>
    <property type="match status" value="3"/>
</dbReference>
<keyword evidence="10" id="KW-1185">Reference proteome</keyword>
<gene>
    <name evidence="11" type="primary">LOC116941498</name>
</gene>
<evidence type="ECO:0000256" key="6">
    <source>
        <dbReference type="SAM" id="SignalP"/>
    </source>
</evidence>
<dbReference type="SMART" id="SM00121">
    <property type="entry name" value="IB"/>
    <property type="match status" value="1"/>
</dbReference>
<dbReference type="GO" id="GO:0008201">
    <property type="term" value="F:heparin binding"/>
    <property type="evidence" value="ECO:0007669"/>
    <property type="project" value="TreeGrafter"/>
</dbReference>
<dbReference type="Pfam" id="PF00219">
    <property type="entry name" value="IGFBP"/>
    <property type="match status" value="1"/>
</dbReference>
<evidence type="ECO:0000256" key="1">
    <source>
        <dbReference type="ARBA" id="ARBA00008125"/>
    </source>
</evidence>
<dbReference type="SUPFAM" id="SSF57603">
    <property type="entry name" value="FnI-like domain"/>
    <property type="match status" value="3"/>
</dbReference>
<dbReference type="GO" id="GO:0005178">
    <property type="term" value="F:integrin binding"/>
    <property type="evidence" value="ECO:0007669"/>
    <property type="project" value="TreeGrafter"/>
</dbReference>
<evidence type="ECO:0000256" key="2">
    <source>
        <dbReference type="ARBA" id="ARBA00022729"/>
    </source>
</evidence>
<protein>
    <submittedName>
        <fullName evidence="11">Kielin/chordin-like protein</fullName>
    </submittedName>
</protein>
<evidence type="ECO:0000259" key="9">
    <source>
        <dbReference type="PROSITE" id="PS51323"/>
    </source>
</evidence>
<dbReference type="Proteomes" id="UP001318040">
    <property type="component" value="Chromosome 12"/>
</dbReference>
<feature type="domain" description="VWFC" evidence="8">
    <location>
        <begin position="141"/>
        <end position="208"/>
    </location>
</feature>
<comment type="similarity">
    <text evidence="1">Belongs to the CCN family.</text>
</comment>
<dbReference type="GO" id="GO:0007165">
    <property type="term" value="P:signal transduction"/>
    <property type="evidence" value="ECO:0007669"/>
    <property type="project" value="InterPro"/>
</dbReference>
<dbReference type="AlphaFoldDB" id="A0AAJ7SZL3"/>
<dbReference type="InterPro" id="IPR009030">
    <property type="entry name" value="Growth_fac_rcpt_cys_sf"/>
</dbReference>
<reference evidence="11" key="1">
    <citation type="submission" date="2025-08" db="UniProtKB">
        <authorList>
            <consortium name="RefSeq"/>
        </authorList>
    </citation>
    <scope>IDENTIFICATION</scope>
    <source>
        <tissue evidence="11">Sperm</tissue>
    </source>
</reference>
<dbReference type="InterPro" id="IPR000884">
    <property type="entry name" value="TSP1_rpt"/>
</dbReference>
<dbReference type="PANTHER" id="PTHR11348">
    <property type="entry name" value="CONNECTIVE TISSUE GROWTH FACTOR-RELATED"/>
    <property type="match status" value="1"/>
</dbReference>
<feature type="domain" description="IGFBP N-terminal" evidence="9">
    <location>
        <begin position="34"/>
        <end position="121"/>
    </location>
</feature>
<dbReference type="RefSeq" id="XP_032808512.1">
    <property type="nucleotide sequence ID" value="XM_032952621.1"/>
</dbReference>
<dbReference type="PANTHER" id="PTHR11348:SF17">
    <property type="entry name" value="CCN"/>
    <property type="match status" value="1"/>
</dbReference>
<feature type="region of interest" description="Disordered" evidence="5">
    <location>
        <begin position="476"/>
        <end position="497"/>
    </location>
</feature>
<dbReference type="PROSITE" id="PS51323">
    <property type="entry name" value="IGFBP_N_2"/>
    <property type="match status" value="1"/>
</dbReference>
<dbReference type="PROSITE" id="PS01208">
    <property type="entry name" value="VWFC_1"/>
    <property type="match status" value="3"/>
</dbReference>
<dbReference type="SUPFAM" id="SSF57184">
    <property type="entry name" value="Growth factor receptor domain"/>
    <property type="match status" value="1"/>
</dbReference>
<name>A0AAJ7SZL3_PETMA</name>
<organism evidence="10 11">
    <name type="scientific">Petromyzon marinus</name>
    <name type="common">Sea lamprey</name>
    <dbReference type="NCBI Taxonomy" id="7757"/>
    <lineage>
        <taxon>Eukaryota</taxon>
        <taxon>Metazoa</taxon>
        <taxon>Chordata</taxon>
        <taxon>Craniata</taxon>
        <taxon>Vertebrata</taxon>
        <taxon>Cyclostomata</taxon>
        <taxon>Hyperoartia</taxon>
        <taxon>Petromyzontiformes</taxon>
        <taxon>Petromyzontidae</taxon>
        <taxon>Petromyzon</taxon>
    </lineage>
</organism>
<dbReference type="Gene3D" id="2.20.100.10">
    <property type="entry name" value="Thrombospondin type-1 (TSP1) repeat"/>
    <property type="match status" value="1"/>
</dbReference>
<feature type="domain" description="VWFC" evidence="8">
    <location>
        <begin position="259"/>
        <end position="326"/>
    </location>
</feature>
<dbReference type="InterPro" id="IPR043973">
    <property type="entry name" value="TSP1_CCN"/>
</dbReference>
<dbReference type="KEGG" id="pmrn:116941498"/>
<feature type="domain" description="CTCK" evidence="7">
    <location>
        <begin position="563"/>
        <end position="643"/>
    </location>
</feature>
<dbReference type="PROSITE" id="PS01225">
    <property type="entry name" value="CTCK_2"/>
    <property type="match status" value="1"/>
</dbReference>
<accession>A0AAJ7SZL3</accession>
<dbReference type="SUPFAM" id="SSF82895">
    <property type="entry name" value="TSP-1 type 1 repeat"/>
    <property type="match status" value="1"/>
</dbReference>
<evidence type="ECO:0000256" key="3">
    <source>
        <dbReference type="ARBA" id="ARBA00023157"/>
    </source>
</evidence>
<dbReference type="InterPro" id="IPR050941">
    <property type="entry name" value="CCN"/>
</dbReference>
<feature type="domain" description="VWFC" evidence="8">
    <location>
        <begin position="372"/>
        <end position="439"/>
    </location>
</feature>
<sequence length="658" mass="69467">MASIHLVTVLATAFFALHGPLQPQLLEAEARQARQADCPSPCRCPAGVAPSRCPGGAAPVRDACGCCEVCPRLRGQPCGEGAVCDQRAGLVCRYRQQHHHQQQQRRHESGRRGGTGVCVGRRDSGTAVVAPPLSQPPPPARSCEFGGVLYRDGERFHMGCEQYCSCRAGGLACVPACPQSEMLPSPSCPEPRRVPPTPGKCCHEWVCGQPEAAGAGKRTREVLGGHDAMAGRRDSGTAVVVAAPQPPPRPQPPSPPPARSCEFGGVLYRDGEKFRVSCVLHCSCRAGTLACVPACPQSVLLPSPSCPEPRRVPPPPGECCEKWVCGQPEEAGASIRAREALGGHDAMAGRRVSGTAMVAPRPPQPPPPPPARSCEFGGVLYRDGERFHMGCEQYCSCRAGGLACVPACPQSEMLPSPSCPEPRRVPPTPGKCCHEWVCGQPEAAGTGKRTREVLGGHDAMAAFRQEDTMMVVVVPPGGSSSSGSEAAAAGEPAGGAAAAGPPFTCKMGDSSEWSACSRSCGAGISTRVSTENPRCRMERQSRACVVRPCDLPVPPPRKPGKRCTRTFRAPSPVRLRDPAGPGGAACTSLRRYRPRYCGGCSDGRCCTPHRTLTRAVRMRCAGDRVTLRDVMVVRTCACHRHCPDDDGDDDAGNNGNEV</sequence>
<feature type="signal peptide" evidence="6">
    <location>
        <begin position="1"/>
        <end position="23"/>
    </location>
</feature>
<evidence type="ECO:0000313" key="10">
    <source>
        <dbReference type="Proteomes" id="UP001318040"/>
    </source>
</evidence>
<dbReference type="InterPro" id="IPR006207">
    <property type="entry name" value="Cys_knot_C"/>
</dbReference>
<dbReference type="InterPro" id="IPR001007">
    <property type="entry name" value="VWF_dom"/>
</dbReference>